<dbReference type="AlphaFoldDB" id="A0AAV9QZX3"/>
<feature type="compositionally biased region" description="Basic and acidic residues" evidence="1">
    <location>
        <begin position="55"/>
        <end position="74"/>
    </location>
</feature>
<dbReference type="Proteomes" id="UP001311232">
    <property type="component" value="Unassembled WGS sequence"/>
</dbReference>
<dbReference type="EMBL" id="JAHHUM010002643">
    <property type="protein sequence ID" value="KAK5601852.1"/>
    <property type="molecule type" value="Genomic_DNA"/>
</dbReference>
<comment type="caution">
    <text evidence="2">The sequence shown here is derived from an EMBL/GenBank/DDBJ whole genome shotgun (WGS) entry which is preliminary data.</text>
</comment>
<protein>
    <submittedName>
        <fullName evidence="2">Uncharacterized protein</fullName>
    </submittedName>
</protein>
<name>A0AAV9QZX3_9TELE</name>
<feature type="region of interest" description="Disordered" evidence="1">
    <location>
        <begin position="55"/>
        <end position="97"/>
    </location>
</feature>
<accession>A0AAV9QZX3</accession>
<sequence length="168" mass="18902">MFAGIRDQEHLDCVRRRTGAEVLTAGSSYPAQMMRLAPFNAPFNGRCLAAQTKWMEERTGTQKSRPDHKLKSGEPKIGPQDRSPPSPRGRKKRGDLELREWSVSSPITADGPCLLAVLGMRQCNGRENHDKYAGWKLFDVVATQVLDEFSQFALALVWKMSLRVIETD</sequence>
<evidence type="ECO:0000313" key="2">
    <source>
        <dbReference type="EMBL" id="KAK5601852.1"/>
    </source>
</evidence>
<reference evidence="2 3" key="1">
    <citation type="submission" date="2021-06" db="EMBL/GenBank/DDBJ databases">
        <authorList>
            <person name="Palmer J.M."/>
        </authorList>
    </citation>
    <scope>NUCLEOTIDE SEQUENCE [LARGE SCALE GENOMIC DNA]</scope>
    <source>
        <strain evidence="2 3">MEX-2019</strain>
        <tissue evidence="2">Muscle</tissue>
    </source>
</reference>
<organism evidence="2 3">
    <name type="scientific">Crenichthys baileyi</name>
    <name type="common">White River springfish</name>
    <dbReference type="NCBI Taxonomy" id="28760"/>
    <lineage>
        <taxon>Eukaryota</taxon>
        <taxon>Metazoa</taxon>
        <taxon>Chordata</taxon>
        <taxon>Craniata</taxon>
        <taxon>Vertebrata</taxon>
        <taxon>Euteleostomi</taxon>
        <taxon>Actinopterygii</taxon>
        <taxon>Neopterygii</taxon>
        <taxon>Teleostei</taxon>
        <taxon>Neoteleostei</taxon>
        <taxon>Acanthomorphata</taxon>
        <taxon>Ovalentaria</taxon>
        <taxon>Atherinomorphae</taxon>
        <taxon>Cyprinodontiformes</taxon>
        <taxon>Goodeidae</taxon>
        <taxon>Crenichthys</taxon>
    </lineage>
</organism>
<proteinExistence type="predicted"/>
<keyword evidence="3" id="KW-1185">Reference proteome</keyword>
<evidence type="ECO:0000256" key="1">
    <source>
        <dbReference type="SAM" id="MobiDB-lite"/>
    </source>
</evidence>
<gene>
    <name evidence="2" type="ORF">CRENBAI_019688</name>
</gene>
<evidence type="ECO:0000313" key="3">
    <source>
        <dbReference type="Proteomes" id="UP001311232"/>
    </source>
</evidence>